<reference evidence="3 4" key="1">
    <citation type="submission" date="2020-04" db="EMBL/GenBank/DDBJ databases">
        <title>Genome sequencing of novel species.</title>
        <authorList>
            <person name="Heo J."/>
            <person name="Kim S.-J."/>
            <person name="Kim J.-S."/>
            <person name="Hong S.-B."/>
            <person name="Kwon S.-W."/>
        </authorList>
    </citation>
    <scope>NUCLEOTIDE SEQUENCE [LARGE SCALE GENOMIC DNA]</scope>
    <source>
        <strain evidence="3 4">AF9R3</strain>
    </source>
</reference>
<keyword evidence="4" id="KW-1185">Reference proteome</keyword>
<evidence type="ECO:0000256" key="2">
    <source>
        <dbReference type="RuleBase" id="RU363072"/>
    </source>
</evidence>
<evidence type="ECO:0000313" key="4">
    <source>
        <dbReference type="Proteomes" id="UP000503117"/>
    </source>
</evidence>
<comment type="similarity">
    <text evidence="1 2">Belongs to the OprB family.</text>
</comment>
<evidence type="ECO:0000256" key="1">
    <source>
        <dbReference type="ARBA" id="ARBA00008769"/>
    </source>
</evidence>
<dbReference type="InterPro" id="IPR038673">
    <property type="entry name" value="OprB_sf"/>
</dbReference>
<dbReference type="InterPro" id="IPR052932">
    <property type="entry name" value="OprB_Porin"/>
</dbReference>
<dbReference type="EMBL" id="CP051684">
    <property type="protein sequence ID" value="QJD89956.1"/>
    <property type="molecule type" value="Genomic_DNA"/>
</dbReference>
<dbReference type="PANTHER" id="PTHR37944">
    <property type="entry name" value="PORIN B"/>
    <property type="match status" value="1"/>
</dbReference>
<gene>
    <name evidence="3" type="ORF">HH213_07515</name>
</gene>
<sequence>MIMIVAGSAAGQDSPPPVTSNLIYDANGVSNLSGGVRRGSAYQGMLRWQTSVDGEHVLGWPDSSAFFNVMATHQAGPSILTGDTQGVSNMAAPPGVRLEEAWIQKNFLGDRLSVLAGRYDLNSEFYHLNTASLFFNSSFGIGAEFAQSGQGGPSIFPATAVGTRIAVKPAPDVVLRAAILDGVPVDRSGGGSAAFRGGDGLLLVYEMAWLSRPEPAASAQDHHLRIGRNAGLAPDQGKLAVGGWYYTAQFAELNAFDASGQPRRQRGSSGAYLVAERSLYQSSAQSQKVVSGFVQLGAADSRVNRFDGYFGAGLTVTGLVPGRASDELGLAVAIARNGSAYLRSQQSAGVVSQRAESTVELTYLSQVSSRLSLQPSLQYVMHPYTVTGVGNALTLQLRAEVAF</sequence>
<dbReference type="Gene3D" id="2.40.160.180">
    <property type="entry name" value="Carbohydrate-selective porin OprB"/>
    <property type="match status" value="1"/>
</dbReference>
<organism evidence="3 4">
    <name type="scientific">Duganella dendranthematis</name>
    <dbReference type="NCBI Taxonomy" id="2728021"/>
    <lineage>
        <taxon>Bacteria</taxon>
        <taxon>Pseudomonadati</taxon>
        <taxon>Pseudomonadota</taxon>
        <taxon>Betaproteobacteria</taxon>
        <taxon>Burkholderiales</taxon>
        <taxon>Oxalobacteraceae</taxon>
        <taxon>Telluria group</taxon>
        <taxon>Duganella</taxon>
    </lineage>
</organism>
<dbReference type="InterPro" id="IPR007049">
    <property type="entry name" value="Carb-sel_porin_OprB"/>
</dbReference>
<name>A0ABX6M7J2_9BURK</name>
<accession>A0ABX6M7J2</accession>
<protein>
    <submittedName>
        <fullName evidence="3">Carbohydrate porin</fullName>
    </submittedName>
</protein>
<evidence type="ECO:0000313" key="3">
    <source>
        <dbReference type="EMBL" id="QJD89956.1"/>
    </source>
</evidence>
<proteinExistence type="inferred from homology"/>
<dbReference type="Pfam" id="PF04966">
    <property type="entry name" value="OprB"/>
    <property type="match status" value="1"/>
</dbReference>
<dbReference type="Proteomes" id="UP000503117">
    <property type="component" value="Chromosome"/>
</dbReference>
<dbReference type="PANTHER" id="PTHR37944:SF1">
    <property type="entry name" value="PORIN B"/>
    <property type="match status" value="1"/>
</dbReference>